<dbReference type="Pfam" id="PF00179">
    <property type="entry name" value="UQ_con"/>
    <property type="match status" value="1"/>
</dbReference>
<dbReference type="SMART" id="SM00212">
    <property type="entry name" value="UBCc"/>
    <property type="match status" value="1"/>
</dbReference>
<organism evidence="4 5">
    <name type="scientific">Perkinsus olseni</name>
    <name type="common">Perkinsus atlanticus</name>
    <dbReference type="NCBI Taxonomy" id="32597"/>
    <lineage>
        <taxon>Eukaryota</taxon>
        <taxon>Sar</taxon>
        <taxon>Alveolata</taxon>
        <taxon>Perkinsozoa</taxon>
        <taxon>Perkinsea</taxon>
        <taxon>Perkinsida</taxon>
        <taxon>Perkinsidae</taxon>
        <taxon>Perkinsus</taxon>
    </lineage>
</organism>
<dbReference type="SUPFAM" id="SSF54495">
    <property type="entry name" value="UBC-like"/>
    <property type="match status" value="1"/>
</dbReference>
<feature type="transmembrane region" description="Helical" evidence="2">
    <location>
        <begin position="297"/>
        <end position="318"/>
    </location>
</feature>
<evidence type="ECO:0000313" key="4">
    <source>
        <dbReference type="EMBL" id="KAF4673262.1"/>
    </source>
</evidence>
<feature type="compositionally biased region" description="Low complexity" evidence="1">
    <location>
        <begin position="12"/>
        <end position="28"/>
    </location>
</feature>
<feature type="compositionally biased region" description="Acidic residues" evidence="1">
    <location>
        <begin position="507"/>
        <end position="522"/>
    </location>
</feature>
<feature type="region of interest" description="Disordered" evidence="1">
    <location>
        <begin position="481"/>
        <end position="539"/>
    </location>
</feature>
<accession>A0A7J6MNW3</accession>
<evidence type="ECO:0000256" key="1">
    <source>
        <dbReference type="SAM" id="MobiDB-lite"/>
    </source>
</evidence>
<comment type="caution">
    <text evidence="4">The sequence shown here is derived from an EMBL/GenBank/DDBJ whole genome shotgun (WGS) entry which is preliminary data.</text>
</comment>
<feature type="compositionally biased region" description="Basic residues" evidence="1">
    <location>
        <begin position="493"/>
        <end position="502"/>
    </location>
</feature>
<keyword evidence="2" id="KW-0472">Membrane</keyword>
<evidence type="ECO:0000259" key="3">
    <source>
        <dbReference type="PROSITE" id="PS50127"/>
    </source>
</evidence>
<name>A0A7J6MNW3_PEROL</name>
<dbReference type="InterPro" id="IPR016135">
    <property type="entry name" value="UBQ-conjugating_enzyme/RWD"/>
</dbReference>
<dbReference type="EMBL" id="JABANN010000054">
    <property type="protein sequence ID" value="KAF4673262.1"/>
    <property type="molecule type" value="Genomic_DNA"/>
</dbReference>
<reference evidence="4 5" key="1">
    <citation type="submission" date="2020-04" db="EMBL/GenBank/DDBJ databases">
        <title>Perkinsus olseni comparative genomics.</title>
        <authorList>
            <person name="Bogema D.R."/>
        </authorList>
    </citation>
    <scope>NUCLEOTIDE SEQUENCE [LARGE SCALE GENOMIC DNA]</scope>
    <source>
        <strain evidence="4">ATCC PRA-31</strain>
    </source>
</reference>
<gene>
    <name evidence="4" type="primary">UBE2K_1</name>
    <name evidence="4" type="ORF">FOL46_007541</name>
</gene>
<protein>
    <submittedName>
        <fullName evidence="4">Ubiquitin-conjugating enzyme E2 K</fullName>
    </submittedName>
</protein>
<proteinExistence type="predicted"/>
<feature type="domain" description="UBC core" evidence="3">
    <location>
        <begin position="546"/>
        <end position="696"/>
    </location>
</feature>
<keyword evidence="2" id="KW-0812">Transmembrane</keyword>
<evidence type="ECO:0000313" key="5">
    <source>
        <dbReference type="Proteomes" id="UP000572268"/>
    </source>
</evidence>
<feature type="transmembrane region" description="Helical" evidence="2">
    <location>
        <begin position="330"/>
        <end position="352"/>
    </location>
</feature>
<feature type="transmembrane region" description="Helical" evidence="2">
    <location>
        <begin position="268"/>
        <end position="285"/>
    </location>
</feature>
<evidence type="ECO:0000256" key="2">
    <source>
        <dbReference type="SAM" id="Phobius"/>
    </source>
</evidence>
<dbReference type="AlphaFoldDB" id="A0A7J6MNW3"/>
<keyword evidence="2" id="KW-1133">Transmembrane helix</keyword>
<sequence>MSLVLAPHRKTVVPSSSTSGTLTPTASARVPDASKRRHWYEAFADKDQLNTRQEYEKRYDLTPLPGRRASIDPKAAKVAPEQKVLERVPKLSPSEVPVTYVSLPKDYYLYKFKRHPITGRITLACDHPWTDFTLIDLKASATRRLGNSRLAAKGVTSPVDIKTLTISEIAFDPFYFKATVLPMRSWYFSSLMEQKHGEWSAQVGRKKALLRPPKQQDIFVQALKASLVDTPNKYTRGSHSAVMIMVPLLFTARLVSSSATYLALSALVLQWGSILCFFLALLFSVKGNNCYHYRLQRLASAPLRVLLLVLCIVELIHMTDAASGLGNFEIAMIIVTILLLTVDLVLGDLMSLATTFGGDSRLEILAELPGRVFLCRRLGSHKGLPQGAKNKSQLVSSTVSSHVIGTKLAAKPPPDLCIVAYVEGALVELTPVEAEYLRKLSESCKIIIAKKAKGVPPIIRMLGLQIQLLSMGCTSSNHRIITPAVTTTEKSRPKQTQRRPGRSRLEESDEGGSDISSSDDDDSGHKLERSKSGARIAGQCAQSSVAAVRRMAAEAKHMQKHKIEGVSAYPASEGSMLQWLGFINGPEGTPYEGGSFTIDIDIPEDYPFKPPKMRFRTPIWHPNITGDGRGRICMDILKADHWSALLTLQTALLSLVSLLADPNTGDPLNVEASDELEHFPELFNAKAREWTLKHASCRGQVSRITVARHEDDNAYLQCDHTGQVIDEDEALEAAIEHSLRCS</sequence>
<dbReference type="PANTHER" id="PTHR24067">
    <property type="entry name" value="UBIQUITIN-CONJUGATING ENZYME E2"/>
    <property type="match status" value="1"/>
</dbReference>
<dbReference type="InterPro" id="IPR000608">
    <property type="entry name" value="UBC"/>
</dbReference>
<feature type="region of interest" description="Disordered" evidence="1">
    <location>
        <begin position="1"/>
        <end position="30"/>
    </location>
</feature>
<dbReference type="InterPro" id="IPR050113">
    <property type="entry name" value="Ub_conjugating_enzyme"/>
</dbReference>
<dbReference type="PROSITE" id="PS50127">
    <property type="entry name" value="UBC_2"/>
    <property type="match status" value="1"/>
</dbReference>
<dbReference type="Gene3D" id="3.10.110.10">
    <property type="entry name" value="Ubiquitin Conjugating Enzyme"/>
    <property type="match status" value="1"/>
</dbReference>
<dbReference type="Proteomes" id="UP000572268">
    <property type="component" value="Unassembled WGS sequence"/>
</dbReference>